<name>A0A916K7T0_9BACL</name>
<gene>
    <name evidence="1" type="ORF">PAESOLCIP111_06358</name>
</gene>
<dbReference type="AlphaFoldDB" id="A0A916K7T0"/>
<sequence>MARTRAVRQPDLILISWSRNPLMPGSPRRITASRVIGSAQPCRFAIQPNGLVKNALACLLDHDIGFKVVFQRRTSTISGYMLLQRIR</sequence>
<proteinExistence type="predicted"/>
<dbReference type="EMBL" id="CAJVAS010000062">
    <property type="protein sequence ID" value="CAG7651640.1"/>
    <property type="molecule type" value="Genomic_DNA"/>
</dbReference>
<reference evidence="1" key="1">
    <citation type="submission" date="2021-06" db="EMBL/GenBank/DDBJ databases">
        <authorList>
            <person name="Criscuolo A."/>
        </authorList>
    </citation>
    <scope>NUCLEOTIDE SEQUENCE</scope>
    <source>
        <strain evidence="1">CIP111600</strain>
    </source>
</reference>
<comment type="caution">
    <text evidence="1">The sequence shown here is derived from an EMBL/GenBank/DDBJ whole genome shotgun (WGS) entry which is preliminary data.</text>
</comment>
<accession>A0A916K7T0</accession>
<evidence type="ECO:0000313" key="1">
    <source>
        <dbReference type="EMBL" id="CAG7651640.1"/>
    </source>
</evidence>
<organism evidence="1 2">
    <name type="scientific">Paenibacillus solanacearum</name>
    <dbReference type="NCBI Taxonomy" id="2048548"/>
    <lineage>
        <taxon>Bacteria</taxon>
        <taxon>Bacillati</taxon>
        <taxon>Bacillota</taxon>
        <taxon>Bacilli</taxon>
        <taxon>Bacillales</taxon>
        <taxon>Paenibacillaceae</taxon>
        <taxon>Paenibacillus</taxon>
    </lineage>
</organism>
<protein>
    <submittedName>
        <fullName evidence="1">Uncharacterized protein</fullName>
    </submittedName>
</protein>
<keyword evidence="2" id="KW-1185">Reference proteome</keyword>
<dbReference type="Proteomes" id="UP000693672">
    <property type="component" value="Unassembled WGS sequence"/>
</dbReference>
<evidence type="ECO:0000313" key="2">
    <source>
        <dbReference type="Proteomes" id="UP000693672"/>
    </source>
</evidence>
<dbReference type="RefSeq" id="WP_218096020.1">
    <property type="nucleotide sequence ID" value="NZ_CAJVAS010000062.1"/>
</dbReference>